<dbReference type="InterPro" id="IPR005471">
    <property type="entry name" value="Tscrpt_reg_IclR_N"/>
</dbReference>
<dbReference type="Proteomes" id="UP001596509">
    <property type="component" value="Unassembled WGS sequence"/>
</dbReference>
<dbReference type="SUPFAM" id="SSF46785">
    <property type="entry name" value="Winged helix' DNA-binding domain"/>
    <property type="match status" value="1"/>
</dbReference>
<dbReference type="SUPFAM" id="SSF55781">
    <property type="entry name" value="GAF domain-like"/>
    <property type="match status" value="1"/>
</dbReference>
<dbReference type="Pfam" id="PF01614">
    <property type="entry name" value="IclR_C"/>
    <property type="match status" value="1"/>
</dbReference>
<sequence length="253" mass="27785">MGDQAGPEPTVSVLQDLRLLEAAGAHPAGASAQQLAHEAGLSDLTARRLLHELARDGYLDELDDGAFALHERDLRSQPDADGLALQQRIRPLLSSLRDNLSAAAYLTLYDEGEIRVLEIVDSPRAPKVDVWVSFQEAGHATALGKSVLRELDEEARANYLSRHSLIDLTPRTITHREELLRELDSAPAGPLSLDRGEYARGTTCVAVPVYSGDQVGSIGISFRSDRMYRTTEVRARLLESALRVTRRLTLPEC</sequence>
<keyword evidence="3" id="KW-0804">Transcription</keyword>
<evidence type="ECO:0000259" key="4">
    <source>
        <dbReference type="PROSITE" id="PS51078"/>
    </source>
</evidence>
<dbReference type="RefSeq" id="WP_249627349.1">
    <property type="nucleotide sequence ID" value="NZ_JBHTCK010000008.1"/>
</dbReference>
<organism evidence="5 6">
    <name type="scientific">Streptomyces caviscabies</name>
    <dbReference type="NCBI Taxonomy" id="90079"/>
    <lineage>
        <taxon>Bacteria</taxon>
        <taxon>Bacillati</taxon>
        <taxon>Actinomycetota</taxon>
        <taxon>Actinomycetes</taxon>
        <taxon>Kitasatosporales</taxon>
        <taxon>Streptomycetaceae</taxon>
        <taxon>Streptomyces</taxon>
    </lineage>
</organism>
<evidence type="ECO:0000256" key="2">
    <source>
        <dbReference type="ARBA" id="ARBA00023125"/>
    </source>
</evidence>
<dbReference type="Gene3D" id="3.30.450.40">
    <property type="match status" value="1"/>
</dbReference>
<reference evidence="6" key="1">
    <citation type="journal article" date="2019" name="Int. J. Syst. Evol. Microbiol.">
        <title>The Global Catalogue of Microorganisms (GCM) 10K type strain sequencing project: providing services to taxonomists for standard genome sequencing and annotation.</title>
        <authorList>
            <consortium name="The Broad Institute Genomics Platform"/>
            <consortium name="The Broad Institute Genome Sequencing Center for Infectious Disease"/>
            <person name="Wu L."/>
            <person name="Ma J."/>
        </authorList>
    </citation>
    <scope>NUCLEOTIDE SEQUENCE [LARGE SCALE GENOMIC DNA]</scope>
    <source>
        <strain evidence="6">ICMP 19430</strain>
    </source>
</reference>
<evidence type="ECO:0000256" key="1">
    <source>
        <dbReference type="ARBA" id="ARBA00023015"/>
    </source>
</evidence>
<dbReference type="InterPro" id="IPR050707">
    <property type="entry name" value="HTH_MetabolicPath_Reg"/>
</dbReference>
<keyword evidence="2" id="KW-0238">DNA-binding</keyword>
<dbReference type="PANTHER" id="PTHR30136:SF24">
    <property type="entry name" value="HTH-TYPE TRANSCRIPTIONAL REPRESSOR ALLR"/>
    <property type="match status" value="1"/>
</dbReference>
<evidence type="ECO:0000313" key="6">
    <source>
        <dbReference type="Proteomes" id="UP001596509"/>
    </source>
</evidence>
<dbReference type="InterPro" id="IPR014757">
    <property type="entry name" value="Tscrpt_reg_IclR_C"/>
</dbReference>
<keyword evidence="6" id="KW-1185">Reference proteome</keyword>
<evidence type="ECO:0000313" key="5">
    <source>
        <dbReference type="EMBL" id="MFC7354012.1"/>
    </source>
</evidence>
<dbReference type="PROSITE" id="PS51078">
    <property type="entry name" value="ICLR_ED"/>
    <property type="match status" value="1"/>
</dbReference>
<dbReference type="Pfam" id="PF09339">
    <property type="entry name" value="HTH_IclR"/>
    <property type="match status" value="1"/>
</dbReference>
<dbReference type="Gene3D" id="1.10.10.10">
    <property type="entry name" value="Winged helix-like DNA-binding domain superfamily/Winged helix DNA-binding domain"/>
    <property type="match status" value="1"/>
</dbReference>
<keyword evidence="1" id="KW-0805">Transcription regulation</keyword>
<dbReference type="InterPro" id="IPR029016">
    <property type="entry name" value="GAF-like_dom_sf"/>
</dbReference>
<dbReference type="InterPro" id="IPR036390">
    <property type="entry name" value="WH_DNA-bd_sf"/>
</dbReference>
<dbReference type="InterPro" id="IPR036388">
    <property type="entry name" value="WH-like_DNA-bd_sf"/>
</dbReference>
<protein>
    <submittedName>
        <fullName evidence="5">IclR family transcriptional regulator</fullName>
    </submittedName>
</protein>
<name>A0ABW2MIL8_9ACTN</name>
<dbReference type="EMBL" id="JBHTCK010000008">
    <property type="protein sequence ID" value="MFC7354012.1"/>
    <property type="molecule type" value="Genomic_DNA"/>
</dbReference>
<feature type="domain" description="IclR-ED" evidence="4">
    <location>
        <begin position="65"/>
        <end position="253"/>
    </location>
</feature>
<accession>A0ABW2MIL8</accession>
<comment type="caution">
    <text evidence="5">The sequence shown here is derived from an EMBL/GenBank/DDBJ whole genome shotgun (WGS) entry which is preliminary data.</text>
</comment>
<dbReference type="PANTHER" id="PTHR30136">
    <property type="entry name" value="HELIX-TURN-HELIX TRANSCRIPTIONAL REGULATOR, ICLR FAMILY"/>
    <property type="match status" value="1"/>
</dbReference>
<proteinExistence type="predicted"/>
<evidence type="ECO:0000256" key="3">
    <source>
        <dbReference type="ARBA" id="ARBA00023163"/>
    </source>
</evidence>
<gene>
    <name evidence="5" type="ORF">ACFQW9_25525</name>
</gene>